<dbReference type="AlphaFoldDB" id="A0A9D7E0P2"/>
<dbReference type="NCBIfam" id="TIGR01993">
    <property type="entry name" value="Pyr-5-nucltdase"/>
    <property type="match status" value="1"/>
</dbReference>
<reference evidence="1" key="1">
    <citation type="submission" date="2020-10" db="EMBL/GenBank/DDBJ databases">
        <title>Connecting structure to function with the recovery of over 1000 high-quality activated sludge metagenome-assembled genomes encoding full-length rRNA genes using long-read sequencing.</title>
        <authorList>
            <person name="Singleton C.M."/>
            <person name="Petriglieri F."/>
            <person name="Kristensen J.M."/>
            <person name="Kirkegaard R.H."/>
            <person name="Michaelsen T.Y."/>
            <person name="Andersen M.H."/>
            <person name="Karst S.M."/>
            <person name="Dueholm M.S."/>
            <person name="Nielsen P.H."/>
            <person name="Albertsen M."/>
        </authorList>
    </citation>
    <scope>NUCLEOTIDE SEQUENCE</scope>
    <source>
        <strain evidence="1">Bjer_18-Q3-R1-45_BAT3C.347</strain>
    </source>
</reference>
<gene>
    <name evidence="1" type="ORF">IPH26_00660</name>
</gene>
<dbReference type="PANTHER" id="PTHR12725">
    <property type="entry name" value="HALOACID DEHALOGENASE-LIKE HYDROLASE"/>
    <property type="match status" value="1"/>
</dbReference>
<dbReference type="SFLD" id="SFLDS00003">
    <property type="entry name" value="Haloacid_Dehalogenase"/>
    <property type="match status" value="1"/>
</dbReference>
<dbReference type="NCBIfam" id="TIGR01509">
    <property type="entry name" value="HAD-SF-IA-v3"/>
    <property type="match status" value="1"/>
</dbReference>
<dbReference type="SFLD" id="SFLDG01129">
    <property type="entry name" value="C1.5:_HAD__Beta-PGM__Phosphata"/>
    <property type="match status" value="1"/>
</dbReference>
<dbReference type="EMBL" id="JADJEV010000001">
    <property type="protein sequence ID" value="MBK6971523.1"/>
    <property type="molecule type" value="Genomic_DNA"/>
</dbReference>
<dbReference type="Gene3D" id="1.10.150.450">
    <property type="match status" value="1"/>
</dbReference>
<sequence>MDPRSRVWIFDLDDTLHHATPAVFPHINRSMTAYVAAQLGISDDAASALRVDYWHRYGATLLGLMRHHGTEPRHFLWHTHQFDDLSGLLNFESALRGILRRLPGRKIVFSNSPLHYAQAVLREMGVAPSFDTVYSIERTRFKPKPQRAGFLRMLRELHLAPSRCIMVEDSAANLRVAKCLGMKSVWLSRKRRRPSFVDVRIESILDLPRIIHRL</sequence>
<dbReference type="InterPro" id="IPR010237">
    <property type="entry name" value="Pyr-5-nucltdase"/>
</dbReference>
<dbReference type="PANTHER" id="PTHR12725:SF117">
    <property type="entry name" value="HALOACID DEHALOGENASE-LIKE HYDROLASE"/>
    <property type="match status" value="1"/>
</dbReference>
<dbReference type="InterPro" id="IPR023214">
    <property type="entry name" value="HAD_sf"/>
</dbReference>
<proteinExistence type="predicted"/>
<evidence type="ECO:0000313" key="1">
    <source>
        <dbReference type="EMBL" id="MBK6971523.1"/>
    </source>
</evidence>
<comment type="caution">
    <text evidence="1">The sequence shown here is derived from an EMBL/GenBank/DDBJ whole genome shotgun (WGS) entry which is preliminary data.</text>
</comment>
<name>A0A9D7E0P2_9PROT</name>
<dbReference type="Proteomes" id="UP000807785">
    <property type="component" value="Unassembled WGS sequence"/>
</dbReference>
<protein>
    <submittedName>
        <fullName evidence="1">Pyrimidine 5'-nucleotidase</fullName>
    </submittedName>
</protein>
<dbReference type="InterPro" id="IPR036412">
    <property type="entry name" value="HAD-like_sf"/>
</dbReference>
<dbReference type="InterPro" id="IPR006439">
    <property type="entry name" value="HAD-SF_hydro_IA"/>
</dbReference>
<organism evidence="1 2">
    <name type="scientific">Candidatus Methylophosphatis roskildensis</name>
    <dbReference type="NCBI Taxonomy" id="2899263"/>
    <lineage>
        <taxon>Bacteria</taxon>
        <taxon>Pseudomonadati</taxon>
        <taxon>Pseudomonadota</taxon>
        <taxon>Betaproteobacteria</taxon>
        <taxon>Nitrosomonadales</taxon>
        <taxon>Sterolibacteriaceae</taxon>
        <taxon>Candidatus Methylophosphatis</taxon>
    </lineage>
</organism>
<dbReference type="Gene3D" id="3.40.50.1000">
    <property type="entry name" value="HAD superfamily/HAD-like"/>
    <property type="match status" value="1"/>
</dbReference>
<dbReference type="SFLD" id="SFLDG01132">
    <property type="entry name" value="C1.5.3:_5'-Nucleotidase_Like"/>
    <property type="match status" value="1"/>
</dbReference>
<evidence type="ECO:0000313" key="2">
    <source>
        <dbReference type="Proteomes" id="UP000807785"/>
    </source>
</evidence>
<dbReference type="SUPFAM" id="SSF56784">
    <property type="entry name" value="HAD-like"/>
    <property type="match status" value="1"/>
</dbReference>
<accession>A0A9D7E0P2</accession>
<dbReference type="Pfam" id="PF00702">
    <property type="entry name" value="Hydrolase"/>
    <property type="match status" value="1"/>
</dbReference>